<dbReference type="RefSeq" id="WP_274699080.1">
    <property type="nucleotide sequence ID" value="NZ_JAKMXY010000006.1"/>
</dbReference>
<organism evidence="2 3">
    <name type="scientific">Vibrio aestuarianus</name>
    <dbReference type="NCBI Taxonomy" id="28171"/>
    <lineage>
        <taxon>Bacteria</taxon>
        <taxon>Pseudomonadati</taxon>
        <taxon>Pseudomonadota</taxon>
        <taxon>Gammaproteobacteria</taxon>
        <taxon>Vibrionales</taxon>
        <taxon>Vibrionaceae</taxon>
        <taxon>Vibrio</taxon>
    </lineage>
</organism>
<keyword evidence="1" id="KW-0175">Coiled coil</keyword>
<gene>
    <name evidence="2" type="ORF">VAE063_880067</name>
</gene>
<dbReference type="EMBL" id="CALYLK010000128">
    <property type="protein sequence ID" value="CAH8209856.1"/>
    <property type="molecule type" value="Genomic_DNA"/>
</dbReference>
<name>A0ABN8TMW2_9VIBR</name>
<evidence type="ECO:0000313" key="3">
    <source>
        <dbReference type="Proteomes" id="UP001152658"/>
    </source>
</evidence>
<evidence type="ECO:0000313" key="2">
    <source>
        <dbReference type="EMBL" id="CAH8209856.1"/>
    </source>
</evidence>
<proteinExistence type="predicted"/>
<sequence length="106" mass="12036">MKQMTLEQAKAVAISEIAKKLGLHVEHKVNLNDLLVNQEKSSKRAMDELHSQLSGLVDDMVRDSLTDHLHGEYESKIEALTKEISEQKKAHESELADLLKRVEAYQ</sequence>
<dbReference type="Proteomes" id="UP001152658">
    <property type="component" value="Unassembled WGS sequence"/>
</dbReference>
<accession>A0ABN8TMW2</accession>
<protein>
    <submittedName>
        <fullName evidence="2">Uncharacterized protein</fullName>
    </submittedName>
</protein>
<reference evidence="2" key="1">
    <citation type="submission" date="2022-06" db="EMBL/GenBank/DDBJ databases">
        <authorList>
            <person name="Goudenege D."/>
            <person name="Le Roux F."/>
        </authorList>
    </citation>
    <scope>NUCLEOTIDE SEQUENCE</scope>
    <source>
        <strain evidence="2">12-063</strain>
    </source>
</reference>
<comment type="caution">
    <text evidence="2">The sequence shown here is derived from an EMBL/GenBank/DDBJ whole genome shotgun (WGS) entry which is preliminary data.</text>
</comment>
<keyword evidence="3" id="KW-1185">Reference proteome</keyword>
<feature type="coiled-coil region" evidence="1">
    <location>
        <begin position="70"/>
        <end position="101"/>
    </location>
</feature>
<evidence type="ECO:0000256" key="1">
    <source>
        <dbReference type="SAM" id="Coils"/>
    </source>
</evidence>